<feature type="compositionally biased region" description="Low complexity" evidence="1">
    <location>
        <begin position="57"/>
        <end position="76"/>
    </location>
</feature>
<accession>A0A161XVR5</accession>
<dbReference type="AlphaFoldDB" id="A0A161XVR5"/>
<feature type="region of interest" description="Disordered" evidence="1">
    <location>
        <begin position="1"/>
        <end position="101"/>
    </location>
</feature>
<evidence type="ECO:0000256" key="1">
    <source>
        <dbReference type="SAM" id="MobiDB-lite"/>
    </source>
</evidence>
<gene>
    <name evidence="2" type="ORF">EN45_052430</name>
</gene>
<evidence type="ECO:0000313" key="2">
    <source>
        <dbReference type="EMBL" id="KZN86702.1"/>
    </source>
</evidence>
<reference evidence="2" key="1">
    <citation type="journal article" date="2014" name="Genome Announc.">
        <title>Complete sequencing and chromosome-scale genome assembly of the industrial progenitor strain P2niaD18 from the penicillin producer Penicillium chrysogenum.</title>
        <authorList>
            <person name="Specht T."/>
            <person name="Dahlmann T.A."/>
            <person name="Zadra I."/>
            <person name="Kurnsteiner H."/>
            <person name="Kuck U."/>
        </authorList>
    </citation>
    <scope>NUCLEOTIDE SEQUENCE [LARGE SCALE GENOMIC DNA]</scope>
    <source>
        <strain evidence="2">P2niaD18</strain>
    </source>
</reference>
<dbReference type="Proteomes" id="UP000076449">
    <property type="component" value="Chromosome II"/>
</dbReference>
<protein>
    <submittedName>
        <fullName evidence="2">Uncharacterized protein</fullName>
    </submittedName>
</protein>
<sequence length="221" mass="23902">MENNKETTVPIAPATAAESIVDSAEPATGPKTMPADGANSPAQLPTASPTALPTISPTAAEETLAPEPTTTTTRTLPGDEPMAIIPAESGPPPQYDEPTKKPYQSLHKFQSLKGLFHWPSLVKSPDGSVVPFVSTRFRPESTRRAPAPHLRPPCAAVSSAAFAAHFYLSVWKCVTIHTTSVHTAVHKSLFIRMRAQYSNSDRIYPGQLLKHQDAFNRRSQL</sequence>
<organism evidence="2">
    <name type="scientific">Penicillium chrysogenum</name>
    <name type="common">Penicillium notatum</name>
    <dbReference type="NCBI Taxonomy" id="5076"/>
    <lineage>
        <taxon>Eukaryota</taxon>
        <taxon>Fungi</taxon>
        <taxon>Dikarya</taxon>
        <taxon>Ascomycota</taxon>
        <taxon>Pezizomycotina</taxon>
        <taxon>Eurotiomycetes</taxon>
        <taxon>Eurotiomycetidae</taxon>
        <taxon>Eurotiales</taxon>
        <taxon>Aspergillaceae</taxon>
        <taxon>Penicillium</taxon>
        <taxon>Penicillium chrysogenum species complex</taxon>
    </lineage>
</organism>
<feature type="compositionally biased region" description="Polar residues" evidence="1">
    <location>
        <begin position="40"/>
        <end position="56"/>
    </location>
</feature>
<name>A0A161XVR5_PENCH</name>
<dbReference type="EMBL" id="CM002799">
    <property type="protein sequence ID" value="KZN86702.1"/>
    <property type="molecule type" value="Genomic_DNA"/>
</dbReference>
<proteinExistence type="predicted"/>